<evidence type="ECO:0000313" key="2">
    <source>
        <dbReference type="EMBL" id="MFC7189491.1"/>
    </source>
</evidence>
<dbReference type="GeneID" id="76199055"/>
<keyword evidence="1" id="KW-1133">Transmembrane helix</keyword>
<feature type="transmembrane region" description="Helical" evidence="1">
    <location>
        <begin position="95"/>
        <end position="116"/>
    </location>
</feature>
<evidence type="ECO:0000313" key="3">
    <source>
        <dbReference type="Proteomes" id="UP001596417"/>
    </source>
</evidence>
<feature type="transmembrane region" description="Helical" evidence="1">
    <location>
        <begin position="59"/>
        <end position="83"/>
    </location>
</feature>
<name>A0ABD5YN26_9EURY</name>
<dbReference type="EMBL" id="JBHTAX010000001">
    <property type="protein sequence ID" value="MFC7189491.1"/>
    <property type="molecule type" value="Genomic_DNA"/>
</dbReference>
<keyword evidence="1" id="KW-0472">Membrane</keyword>
<feature type="transmembrane region" description="Helical" evidence="1">
    <location>
        <begin position="12"/>
        <end position="38"/>
    </location>
</feature>
<comment type="caution">
    <text evidence="2">The sequence shown here is derived from an EMBL/GenBank/DDBJ whole genome shotgun (WGS) entry which is preliminary data.</text>
</comment>
<evidence type="ECO:0000256" key="1">
    <source>
        <dbReference type="SAM" id="Phobius"/>
    </source>
</evidence>
<sequence>MTLNILSEGFVPLLLAASAFFVGILAGLFFAYSVSVVLALKTFSASAYTIVMQSINNAILNVAFGVVFIGSIAVPTVSASVVLLQGDWTSQYGPLVLLGTAIYLTGTIAVTMNIHLPMNESIATWSPASPPDDWTTVRTRWARWNHVRAIAAVISFVIYLSAIVSTLS</sequence>
<organism evidence="2 3">
    <name type="scientific">Halocatena marina</name>
    <dbReference type="NCBI Taxonomy" id="2934937"/>
    <lineage>
        <taxon>Archaea</taxon>
        <taxon>Methanobacteriati</taxon>
        <taxon>Methanobacteriota</taxon>
        <taxon>Stenosarchaea group</taxon>
        <taxon>Halobacteria</taxon>
        <taxon>Halobacteriales</taxon>
        <taxon>Natronomonadaceae</taxon>
        <taxon>Halocatena</taxon>
    </lineage>
</organism>
<gene>
    <name evidence="2" type="ORF">ACFQL7_06260</name>
</gene>
<dbReference type="AlphaFoldDB" id="A0ABD5YN26"/>
<keyword evidence="1" id="KW-0812">Transmembrane</keyword>
<dbReference type="RefSeq" id="WP_248905567.1">
    <property type="nucleotide sequence ID" value="NZ_CP109979.1"/>
</dbReference>
<reference evidence="2 3" key="1">
    <citation type="journal article" date="2019" name="Int. J. Syst. Evol. Microbiol.">
        <title>The Global Catalogue of Microorganisms (GCM) 10K type strain sequencing project: providing services to taxonomists for standard genome sequencing and annotation.</title>
        <authorList>
            <consortium name="The Broad Institute Genomics Platform"/>
            <consortium name="The Broad Institute Genome Sequencing Center for Infectious Disease"/>
            <person name="Wu L."/>
            <person name="Ma J."/>
        </authorList>
    </citation>
    <scope>NUCLEOTIDE SEQUENCE [LARGE SCALE GENOMIC DNA]</scope>
    <source>
        <strain evidence="2 3">RDMS1</strain>
    </source>
</reference>
<accession>A0ABD5YN26</accession>
<dbReference type="InterPro" id="IPR013901">
    <property type="entry name" value="Anthrone_oxy"/>
</dbReference>
<keyword evidence="3" id="KW-1185">Reference proteome</keyword>
<protein>
    <submittedName>
        <fullName evidence="2">DUF1772 domain-containing protein</fullName>
    </submittedName>
</protein>
<proteinExistence type="predicted"/>
<feature type="transmembrane region" description="Helical" evidence="1">
    <location>
        <begin position="147"/>
        <end position="167"/>
    </location>
</feature>
<dbReference type="Proteomes" id="UP001596417">
    <property type="component" value="Unassembled WGS sequence"/>
</dbReference>
<dbReference type="Pfam" id="PF08592">
    <property type="entry name" value="Anthrone_oxy"/>
    <property type="match status" value="1"/>
</dbReference>